<dbReference type="InterPro" id="IPR053161">
    <property type="entry name" value="Ulvan_degrading_GH"/>
</dbReference>
<dbReference type="HOGENOM" id="CLU_003772_0_1_11"/>
<proteinExistence type="predicted"/>
<dbReference type="Pfam" id="PF17132">
    <property type="entry name" value="Glyco_hydro_106"/>
    <property type="match status" value="2"/>
</dbReference>
<gene>
    <name evidence="1" type="ORF">SaccyDRAFT_4856</name>
</gene>
<dbReference type="STRING" id="882082.SaccyDRAFT_4856"/>
<evidence type="ECO:0000313" key="2">
    <source>
        <dbReference type="Proteomes" id="UP000002791"/>
    </source>
</evidence>
<dbReference type="InterPro" id="IPR008979">
    <property type="entry name" value="Galactose-bd-like_sf"/>
</dbReference>
<dbReference type="InterPro" id="IPR006311">
    <property type="entry name" value="TAT_signal"/>
</dbReference>
<dbReference type="eggNOG" id="COG3250">
    <property type="taxonomic scope" value="Bacteria"/>
</dbReference>
<dbReference type="OrthoDB" id="9761519at2"/>
<dbReference type="PANTHER" id="PTHR36848:SF2">
    <property type="entry name" value="SECRETED PROTEIN"/>
    <property type="match status" value="1"/>
</dbReference>
<dbReference type="AlphaFoldDB" id="H5XMA6"/>
<sequence length="1007" mass="108423">MSSEGEVVNEDRDSHDRSGAVTRRVFLAGAGAAAVALGLGPMGAAPAGAAPAGAAGGPGPRGFARAFADPAREVQAKFRWWWPHGMVDVAELRREIDAIADAGFGGVEIADVHHSVGEEIDPERFGWGTPAWVAALETALKAANRRGVVVDVTIGPSWPAAVPSVTPDDAGAVKELAHGVTVVQGGRTYSGPVPRAVAEAAEGVNRQELFAVQAARVSADSSPDARRPRLVEDSVVDVATDGETVTWTAPEDGTWLLISYWLRGSGQRPERGPHTTPVSYVVDHFSREGTSAVVDFWEKHILTPSIRRLLRASGGAMFEDSIEMETEATLWTPGLPEEFEARLGYSLRPYLPVVVTYDEDPVFEFDSGVSSRVRDDVNELLSQLYLDNHLRPLQEWLHGLGMKLRIQPYGLQTDAVAKAAVVDIAEGETLGFKNLDDFRSLAGGRDMGGKTILSSEAAAVYGGSYSVTWKRAARTISREYAAGVNQAVLHGFSYADAPGAQWPGFAAFTPYDGGVGYSESWGPRQPTWRHAGDVAGYLARTQLVLQTGVARCDVAFLRQKGYAGSGFGAAWFSATGVTHGWTHEFLSPRLLELPSATVSGGRLAPGGPGFKLLVFEGDAFSGRANTMPLSAARKLLEFAKAGLPILVVGPWTEPSVPGVPLPGENDELAEVFRRLLAQPSVHRVDDRPQIPDGIAALGLRPDVRYAEPSPLLHARRLDGKTGLYYFVNSSDNEDVDHDVWLPRTSPAAVPHVLDAWTGEVRKLAVYASDGDEIRVRITLRPGESTMVVVAHPSWLPGAGGPGRHVVATEAAETFWSDRELRVRDTRAGTYSVTLSNGGRRQVDLPDVPAARTLSAWTLRMSDWRPGGSATRTEEVLHERELSELLPWSRIPGLEDASGVGRYRTTVELPKAWTGGHGAYLDLGAVTDTARVWVNGKATEPVNLFRPVVDVGGYLRTGRNVIEVEVAGTLINRMRVTQPDVYGGVARQDCGLLGPVRLVPYGEARLRP</sequence>
<dbReference type="Proteomes" id="UP000002791">
    <property type="component" value="Chromosome"/>
</dbReference>
<protein>
    <submittedName>
        <fullName evidence="1">Glycosyl hydrolases family 2</fullName>
    </submittedName>
</protein>
<evidence type="ECO:0000313" key="1">
    <source>
        <dbReference type="EMBL" id="EHR63657.1"/>
    </source>
</evidence>
<dbReference type="PANTHER" id="PTHR36848">
    <property type="entry name" value="DNA-BINDING PROTEIN (PUTATIVE SECRETED PROTEIN)-RELATED"/>
    <property type="match status" value="1"/>
</dbReference>
<dbReference type="Gene3D" id="2.60.120.260">
    <property type="entry name" value="Galactose-binding domain-like"/>
    <property type="match status" value="1"/>
</dbReference>
<dbReference type="GO" id="GO:0016787">
    <property type="term" value="F:hydrolase activity"/>
    <property type="evidence" value="ECO:0007669"/>
    <property type="project" value="UniProtKB-KW"/>
</dbReference>
<reference evidence="1 2" key="1">
    <citation type="submission" date="2011-11" db="EMBL/GenBank/DDBJ databases">
        <title>The Noncontiguous Finished sequence of Saccharomonospora cyanea NA-134.</title>
        <authorList>
            <consortium name="US DOE Joint Genome Institute"/>
            <person name="Lucas S."/>
            <person name="Han J."/>
            <person name="Lapidus A."/>
            <person name="Cheng J.-F."/>
            <person name="Goodwin L."/>
            <person name="Pitluck S."/>
            <person name="Peters L."/>
            <person name="Ovchinnikova G."/>
            <person name="Lu M."/>
            <person name="Detter J.C."/>
            <person name="Han C."/>
            <person name="Tapia R."/>
            <person name="Land M."/>
            <person name="Hauser L."/>
            <person name="Kyrpides N."/>
            <person name="Ivanova N."/>
            <person name="Pagani I."/>
            <person name="Brambilla E.-M."/>
            <person name="Klenk H.-P."/>
            <person name="Woyke T."/>
        </authorList>
    </citation>
    <scope>NUCLEOTIDE SEQUENCE [LARGE SCALE GENOMIC DNA]</scope>
    <source>
        <strain evidence="1 2">NA-134</strain>
    </source>
</reference>
<organism evidence="1 2">
    <name type="scientific">Saccharomonospora cyanea NA-134</name>
    <dbReference type="NCBI Taxonomy" id="882082"/>
    <lineage>
        <taxon>Bacteria</taxon>
        <taxon>Bacillati</taxon>
        <taxon>Actinomycetota</taxon>
        <taxon>Actinomycetes</taxon>
        <taxon>Pseudonocardiales</taxon>
        <taxon>Pseudonocardiaceae</taxon>
        <taxon>Saccharomonospora</taxon>
    </lineage>
</organism>
<dbReference type="SUPFAM" id="SSF49785">
    <property type="entry name" value="Galactose-binding domain-like"/>
    <property type="match status" value="1"/>
</dbReference>
<keyword evidence="1" id="KW-0378">Hydrolase</keyword>
<dbReference type="PROSITE" id="PS51318">
    <property type="entry name" value="TAT"/>
    <property type="match status" value="1"/>
</dbReference>
<accession>H5XMA6</accession>
<name>H5XMA6_9PSEU</name>
<dbReference type="EMBL" id="CM001440">
    <property type="protein sequence ID" value="EHR63657.1"/>
    <property type="molecule type" value="Genomic_DNA"/>
</dbReference>
<keyword evidence="2" id="KW-1185">Reference proteome</keyword>